<keyword evidence="2 6" id="KW-0812">Transmembrane</keyword>
<feature type="transmembrane region" description="Helical" evidence="6">
    <location>
        <begin position="182"/>
        <end position="209"/>
    </location>
</feature>
<dbReference type="InterPro" id="IPR049326">
    <property type="entry name" value="Rhodopsin_dom_fungi"/>
</dbReference>
<protein>
    <recommendedName>
        <fullName evidence="7">Rhodopsin domain-containing protein</fullName>
    </recommendedName>
</protein>
<keyword evidence="3 6" id="KW-1133">Transmembrane helix</keyword>
<comment type="subcellular location">
    <subcellularLocation>
        <location evidence="1">Membrane</location>
        <topology evidence="1">Multi-pass membrane protein</topology>
    </subcellularLocation>
</comment>
<comment type="similarity">
    <text evidence="5">Belongs to the SAT4 family.</text>
</comment>
<dbReference type="InterPro" id="IPR052337">
    <property type="entry name" value="SAT4-like"/>
</dbReference>
<feature type="domain" description="Rhodopsin" evidence="7">
    <location>
        <begin position="16"/>
        <end position="236"/>
    </location>
</feature>
<evidence type="ECO:0000256" key="2">
    <source>
        <dbReference type="ARBA" id="ARBA00022692"/>
    </source>
</evidence>
<sequence>PITLLHSLAIFSTLHRLYHRYNARKLWWDDYVTLVPLLMELINVVVLWLQFINSGAFRYTKRKAILYYLLAIPVFFIIWFSRISLALSLVRVFPPNCRPRQFAIGLAAAFCMVFLLLISWELNLRCGDAAKLDPVDFIHCPIDHSRLAIAGVTFDIVADTLLIGSSLHLLWRVRLPANQRRLVLTLFSASILTLLSAVTLCACTFSPLIDKNPYPELIRSMIVHLEMAIALIVCNILVVVTCIYRRFRRIEDIERTASPDDFTSSKATSFSQVTTFTSIVLTEFSDDPMYDDFSDYSVNHPSSYRASNAWSVNSKQTLT</sequence>
<dbReference type="PANTHER" id="PTHR33048:SF47">
    <property type="entry name" value="INTEGRAL MEMBRANE PROTEIN-RELATED"/>
    <property type="match status" value="1"/>
</dbReference>
<feature type="transmembrane region" description="Helical" evidence="6">
    <location>
        <begin position="102"/>
        <end position="122"/>
    </location>
</feature>
<feature type="transmembrane region" description="Helical" evidence="6">
    <location>
        <begin position="221"/>
        <end position="244"/>
    </location>
</feature>
<evidence type="ECO:0000256" key="6">
    <source>
        <dbReference type="SAM" id="Phobius"/>
    </source>
</evidence>
<keyword evidence="9" id="KW-1185">Reference proteome</keyword>
<dbReference type="EMBL" id="ML213600">
    <property type="protein sequence ID" value="TFK39315.1"/>
    <property type="molecule type" value="Genomic_DNA"/>
</dbReference>
<dbReference type="STRING" id="68775.A0A5C3M419"/>
<evidence type="ECO:0000259" key="7">
    <source>
        <dbReference type="Pfam" id="PF20684"/>
    </source>
</evidence>
<dbReference type="Pfam" id="PF20684">
    <property type="entry name" value="Fung_rhodopsin"/>
    <property type="match status" value="1"/>
</dbReference>
<feature type="transmembrane region" description="Helical" evidence="6">
    <location>
        <begin position="64"/>
        <end position="90"/>
    </location>
</feature>
<evidence type="ECO:0000256" key="3">
    <source>
        <dbReference type="ARBA" id="ARBA00022989"/>
    </source>
</evidence>
<proteinExistence type="inferred from homology"/>
<organism evidence="8 9">
    <name type="scientific">Crucibulum laeve</name>
    <dbReference type="NCBI Taxonomy" id="68775"/>
    <lineage>
        <taxon>Eukaryota</taxon>
        <taxon>Fungi</taxon>
        <taxon>Dikarya</taxon>
        <taxon>Basidiomycota</taxon>
        <taxon>Agaricomycotina</taxon>
        <taxon>Agaricomycetes</taxon>
        <taxon>Agaricomycetidae</taxon>
        <taxon>Agaricales</taxon>
        <taxon>Agaricineae</taxon>
        <taxon>Nidulariaceae</taxon>
        <taxon>Crucibulum</taxon>
    </lineage>
</organism>
<evidence type="ECO:0000256" key="5">
    <source>
        <dbReference type="ARBA" id="ARBA00038359"/>
    </source>
</evidence>
<reference evidence="8 9" key="1">
    <citation type="journal article" date="2019" name="Nat. Ecol. Evol.">
        <title>Megaphylogeny resolves global patterns of mushroom evolution.</title>
        <authorList>
            <person name="Varga T."/>
            <person name="Krizsan K."/>
            <person name="Foldi C."/>
            <person name="Dima B."/>
            <person name="Sanchez-Garcia M."/>
            <person name="Sanchez-Ramirez S."/>
            <person name="Szollosi G.J."/>
            <person name="Szarkandi J.G."/>
            <person name="Papp V."/>
            <person name="Albert L."/>
            <person name="Andreopoulos W."/>
            <person name="Angelini C."/>
            <person name="Antonin V."/>
            <person name="Barry K.W."/>
            <person name="Bougher N.L."/>
            <person name="Buchanan P."/>
            <person name="Buyck B."/>
            <person name="Bense V."/>
            <person name="Catcheside P."/>
            <person name="Chovatia M."/>
            <person name="Cooper J."/>
            <person name="Damon W."/>
            <person name="Desjardin D."/>
            <person name="Finy P."/>
            <person name="Geml J."/>
            <person name="Haridas S."/>
            <person name="Hughes K."/>
            <person name="Justo A."/>
            <person name="Karasinski D."/>
            <person name="Kautmanova I."/>
            <person name="Kiss B."/>
            <person name="Kocsube S."/>
            <person name="Kotiranta H."/>
            <person name="LaButti K.M."/>
            <person name="Lechner B.E."/>
            <person name="Liimatainen K."/>
            <person name="Lipzen A."/>
            <person name="Lukacs Z."/>
            <person name="Mihaltcheva S."/>
            <person name="Morgado L.N."/>
            <person name="Niskanen T."/>
            <person name="Noordeloos M.E."/>
            <person name="Ohm R.A."/>
            <person name="Ortiz-Santana B."/>
            <person name="Ovrebo C."/>
            <person name="Racz N."/>
            <person name="Riley R."/>
            <person name="Savchenko A."/>
            <person name="Shiryaev A."/>
            <person name="Soop K."/>
            <person name="Spirin V."/>
            <person name="Szebenyi C."/>
            <person name="Tomsovsky M."/>
            <person name="Tulloss R.E."/>
            <person name="Uehling J."/>
            <person name="Grigoriev I.V."/>
            <person name="Vagvolgyi C."/>
            <person name="Papp T."/>
            <person name="Martin F.M."/>
            <person name="Miettinen O."/>
            <person name="Hibbett D.S."/>
            <person name="Nagy L.G."/>
        </authorList>
    </citation>
    <scope>NUCLEOTIDE SEQUENCE [LARGE SCALE GENOMIC DNA]</scope>
    <source>
        <strain evidence="8 9">CBS 166.37</strain>
    </source>
</reference>
<feature type="transmembrane region" description="Helical" evidence="6">
    <location>
        <begin position="31"/>
        <end position="52"/>
    </location>
</feature>
<dbReference type="GO" id="GO:0016020">
    <property type="term" value="C:membrane"/>
    <property type="evidence" value="ECO:0007669"/>
    <property type="project" value="UniProtKB-SubCell"/>
</dbReference>
<dbReference type="AlphaFoldDB" id="A0A5C3M419"/>
<evidence type="ECO:0000256" key="1">
    <source>
        <dbReference type="ARBA" id="ARBA00004141"/>
    </source>
</evidence>
<accession>A0A5C3M419</accession>
<evidence type="ECO:0000313" key="9">
    <source>
        <dbReference type="Proteomes" id="UP000308652"/>
    </source>
</evidence>
<evidence type="ECO:0000256" key="4">
    <source>
        <dbReference type="ARBA" id="ARBA00023136"/>
    </source>
</evidence>
<feature type="non-terminal residue" evidence="8">
    <location>
        <position position="1"/>
    </location>
</feature>
<keyword evidence="4 6" id="KW-0472">Membrane</keyword>
<gene>
    <name evidence="8" type="ORF">BDQ12DRAFT_604131</name>
</gene>
<dbReference type="OrthoDB" id="3229610at2759"/>
<dbReference type="Proteomes" id="UP000308652">
    <property type="component" value="Unassembled WGS sequence"/>
</dbReference>
<evidence type="ECO:0000313" key="8">
    <source>
        <dbReference type="EMBL" id="TFK39315.1"/>
    </source>
</evidence>
<dbReference type="PANTHER" id="PTHR33048">
    <property type="entry name" value="PTH11-LIKE INTEGRAL MEMBRANE PROTEIN (AFU_ORTHOLOGUE AFUA_5G11245)"/>
    <property type="match status" value="1"/>
</dbReference>
<name>A0A5C3M419_9AGAR</name>